<dbReference type="InterPro" id="IPR002492">
    <property type="entry name" value="Transposase_Tc1-like"/>
</dbReference>
<dbReference type="AlphaFoldDB" id="A0A8J6H6Y1"/>
<dbReference type="Pfam" id="PF01498">
    <property type="entry name" value="HTH_Tnp_Tc3_2"/>
    <property type="match status" value="1"/>
</dbReference>
<dbReference type="InterPro" id="IPR052338">
    <property type="entry name" value="Transposase_5"/>
</dbReference>
<dbReference type="PANTHER" id="PTHR23022">
    <property type="entry name" value="TRANSPOSABLE ELEMENT-RELATED"/>
    <property type="match status" value="1"/>
</dbReference>
<protein>
    <recommendedName>
        <fullName evidence="6">Transposase</fullName>
    </recommendedName>
</protein>
<dbReference type="InterPro" id="IPR047655">
    <property type="entry name" value="Transpos_IS630-like"/>
</dbReference>
<feature type="domain" description="Transposase Tc1-like" evidence="2">
    <location>
        <begin position="71"/>
        <end position="139"/>
    </location>
</feature>
<dbReference type="Proteomes" id="UP000719412">
    <property type="component" value="Unassembled WGS sequence"/>
</dbReference>
<evidence type="ECO:0000256" key="1">
    <source>
        <dbReference type="ARBA" id="ARBA00004123"/>
    </source>
</evidence>
<evidence type="ECO:0000259" key="3">
    <source>
        <dbReference type="Pfam" id="PF13358"/>
    </source>
</evidence>
<proteinExistence type="predicted"/>
<dbReference type="PANTHER" id="PTHR23022:SF135">
    <property type="entry name" value="SI:DKEY-77F5.3"/>
    <property type="match status" value="1"/>
</dbReference>
<gene>
    <name evidence="4" type="ORF">GEV33_013552</name>
</gene>
<accession>A0A8J6H6Y1</accession>
<dbReference type="GO" id="GO:0003677">
    <property type="term" value="F:DNA binding"/>
    <property type="evidence" value="ECO:0007669"/>
    <property type="project" value="InterPro"/>
</dbReference>
<dbReference type="InterPro" id="IPR009057">
    <property type="entry name" value="Homeodomain-like_sf"/>
</dbReference>
<name>A0A8J6H6Y1_TENMO</name>
<comment type="caution">
    <text evidence="4">The sequence shown here is derived from an EMBL/GenBank/DDBJ whole genome shotgun (WGS) entry which is preliminary data.</text>
</comment>
<comment type="subcellular location">
    <subcellularLocation>
        <location evidence="1">Nucleus</location>
    </subcellularLocation>
</comment>
<dbReference type="GO" id="GO:0006313">
    <property type="term" value="P:DNA transposition"/>
    <property type="evidence" value="ECO:0007669"/>
    <property type="project" value="InterPro"/>
</dbReference>
<reference evidence="4" key="2">
    <citation type="submission" date="2021-08" db="EMBL/GenBank/DDBJ databases">
        <authorList>
            <person name="Eriksson T."/>
        </authorList>
    </citation>
    <scope>NUCLEOTIDE SEQUENCE</scope>
    <source>
        <strain evidence="4">Stoneville</strain>
        <tissue evidence="4">Whole head</tissue>
    </source>
</reference>
<reference evidence="4" key="1">
    <citation type="journal article" date="2020" name="J Insects Food Feed">
        <title>The yellow mealworm (Tenebrio molitor) genome: a resource for the emerging insects as food and feed industry.</title>
        <authorList>
            <person name="Eriksson T."/>
            <person name="Andere A."/>
            <person name="Kelstrup H."/>
            <person name="Emery V."/>
            <person name="Picard C."/>
        </authorList>
    </citation>
    <scope>NUCLEOTIDE SEQUENCE</scope>
    <source>
        <strain evidence="4">Stoneville</strain>
        <tissue evidence="4">Whole head</tissue>
    </source>
</reference>
<feature type="domain" description="Tc1-like transposase DDE" evidence="3">
    <location>
        <begin position="148"/>
        <end position="291"/>
    </location>
</feature>
<evidence type="ECO:0008006" key="6">
    <source>
        <dbReference type="Google" id="ProtNLM"/>
    </source>
</evidence>
<evidence type="ECO:0000259" key="2">
    <source>
        <dbReference type="Pfam" id="PF01498"/>
    </source>
</evidence>
<sequence length="341" mass="39830">MPQQLTSIEVSRAVTLLEEGYSQRYVAQQLGVVQGTVWKLWKRYRETGTVTRRAGTGRQRKTTAGDERFLRLQALRNRTHTARDLQEDLLRARGTRISDQTVRNRLREVELRPRRPAKVPKLTRVHRQSRLEFGREHLNWQLRHWTPVMFSDESKFVLTGNDGRVRVWRRPGERFMPNTVHKTVPFGGGSIMVWGGITVNTRTDLVVIRNGGLTARRYIDEILKPQVIPRANVIGQNFIFMQDNARPHIAHIVTDYLDDQNICKMDWPACSPDMNPIEHVWDQLEKRVRRRPNPPITTEQLAQALVEEWDNFPQDALRRLIRSMPRRCTALVQARGGHTRY</sequence>
<dbReference type="GO" id="GO:0015074">
    <property type="term" value="P:DNA integration"/>
    <property type="evidence" value="ECO:0007669"/>
    <property type="project" value="InterPro"/>
</dbReference>
<organism evidence="4 5">
    <name type="scientific">Tenebrio molitor</name>
    <name type="common">Yellow mealworm beetle</name>
    <dbReference type="NCBI Taxonomy" id="7067"/>
    <lineage>
        <taxon>Eukaryota</taxon>
        <taxon>Metazoa</taxon>
        <taxon>Ecdysozoa</taxon>
        <taxon>Arthropoda</taxon>
        <taxon>Hexapoda</taxon>
        <taxon>Insecta</taxon>
        <taxon>Pterygota</taxon>
        <taxon>Neoptera</taxon>
        <taxon>Endopterygota</taxon>
        <taxon>Coleoptera</taxon>
        <taxon>Polyphaga</taxon>
        <taxon>Cucujiformia</taxon>
        <taxon>Tenebrionidae</taxon>
        <taxon>Tenebrio</taxon>
    </lineage>
</organism>
<dbReference type="GO" id="GO:0005634">
    <property type="term" value="C:nucleus"/>
    <property type="evidence" value="ECO:0007669"/>
    <property type="project" value="UniProtKB-SubCell"/>
</dbReference>
<dbReference type="NCBIfam" id="NF033545">
    <property type="entry name" value="transpos_IS630"/>
    <property type="match status" value="1"/>
</dbReference>
<dbReference type="SUPFAM" id="SSF46689">
    <property type="entry name" value="Homeodomain-like"/>
    <property type="match status" value="1"/>
</dbReference>
<dbReference type="Gene3D" id="1.10.10.10">
    <property type="entry name" value="Winged helix-like DNA-binding domain superfamily/Winged helix DNA-binding domain"/>
    <property type="match status" value="1"/>
</dbReference>
<dbReference type="Gene3D" id="3.30.420.10">
    <property type="entry name" value="Ribonuclease H-like superfamily/Ribonuclease H"/>
    <property type="match status" value="1"/>
</dbReference>
<dbReference type="InterPro" id="IPR038717">
    <property type="entry name" value="Tc1-like_DDE_dom"/>
</dbReference>
<dbReference type="InterPro" id="IPR036388">
    <property type="entry name" value="WH-like_DNA-bd_sf"/>
</dbReference>
<evidence type="ECO:0000313" key="4">
    <source>
        <dbReference type="EMBL" id="KAH0809239.1"/>
    </source>
</evidence>
<dbReference type="Pfam" id="PF13358">
    <property type="entry name" value="DDE_3"/>
    <property type="match status" value="1"/>
</dbReference>
<dbReference type="EMBL" id="JABDTM020028256">
    <property type="protein sequence ID" value="KAH0809239.1"/>
    <property type="molecule type" value="Genomic_DNA"/>
</dbReference>
<keyword evidence="5" id="KW-1185">Reference proteome</keyword>
<evidence type="ECO:0000313" key="5">
    <source>
        <dbReference type="Proteomes" id="UP000719412"/>
    </source>
</evidence>
<dbReference type="InterPro" id="IPR036397">
    <property type="entry name" value="RNaseH_sf"/>
</dbReference>